<dbReference type="Pfam" id="PF13499">
    <property type="entry name" value="EF-hand_7"/>
    <property type="match status" value="1"/>
</dbReference>
<dbReference type="InterPro" id="IPR011992">
    <property type="entry name" value="EF-hand-dom_pair"/>
</dbReference>
<dbReference type="CDD" id="cd00051">
    <property type="entry name" value="EFh"/>
    <property type="match status" value="1"/>
</dbReference>
<comment type="caution">
    <text evidence="3">The sequence shown here is derived from an EMBL/GenBank/DDBJ whole genome shotgun (WGS) entry which is preliminary data.</text>
</comment>
<protein>
    <recommendedName>
        <fullName evidence="2">EF-hand domain-containing protein</fullName>
    </recommendedName>
</protein>
<reference evidence="3 4" key="1">
    <citation type="journal article" date="2018" name="Biotechnol. Adv.">
        <title>Improved genomic resources and new bioinformatic workflow for the carcinogenic parasite Clonorchis sinensis: Biotechnological implications.</title>
        <authorList>
            <person name="Wang D."/>
            <person name="Korhonen P.K."/>
            <person name="Gasser R.B."/>
            <person name="Young N.D."/>
        </authorList>
    </citation>
    <scope>NUCLEOTIDE SEQUENCE [LARGE SCALE GENOMIC DNA]</scope>
    <source>
        <strain evidence="3">Cs-k2</strain>
    </source>
</reference>
<evidence type="ECO:0000313" key="4">
    <source>
        <dbReference type="Proteomes" id="UP000286415"/>
    </source>
</evidence>
<reference evidence="3 4" key="2">
    <citation type="journal article" date="2021" name="Genomics">
        <title>High-quality reference genome for Clonorchis sinensis.</title>
        <authorList>
            <person name="Young N.D."/>
            <person name="Stroehlein A.J."/>
            <person name="Kinkar L."/>
            <person name="Wang T."/>
            <person name="Sohn W.M."/>
            <person name="Chang B.C.H."/>
            <person name="Kaur P."/>
            <person name="Weisz D."/>
            <person name="Dudchenko O."/>
            <person name="Aiden E.L."/>
            <person name="Korhonen P.K."/>
            <person name="Gasser R.B."/>
        </authorList>
    </citation>
    <scope>NUCLEOTIDE SEQUENCE [LARGE SCALE GENOMIC DNA]</scope>
    <source>
        <strain evidence="3">Cs-k2</strain>
    </source>
</reference>
<name>A0A8T1M2A9_CLOSI</name>
<dbReference type="SUPFAM" id="SSF47473">
    <property type="entry name" value="EF-hand"/>
    <property type="match status" value="1"/>
</dbReference>
<dbReference type="InterPro" id="IPR018247">
    <property type="entry name" value="EF_Hand_1_Ca_BS"/>
</dbReference>
<dbReference type="PROSITE" id="PS00018">
    <property type="entry name" value="EF_HAND_1"/>
    <property type="match status" value="2"/>
</dbReference>
<dbReference type="SMART" id="SM00054">
    <property type="entry name" value="EFh"/>
    <property type="match status" value="2"/>
</dbReference>
<organism evidence="3 4">
    <name type="scientific">Clonorchis sinensis</name>
    <name type="common">Chinese liver fluke</name>
    <dbReference type="NCBI Taxonomy" id="79923"/>
    <lineage>
        <taxon>Eukaryota</taxon>
        <taxon>Metazoa</taxon>
        <taxon>Spiralia</taxon>
        <taxon>Lophotrochozoa</taxon>
        <taxon>Platyhelminthes</taxon>
        <taxon>Trematoda</taxon>
        <taxon>Digenea</taxon>
        <taxon>Opisthorchiida</taxon>
        <taxon>Opisthorchiata</taxon>
        <taxon>Opisthorchiidae</taxon>
        <taxon>Clonorchis</taxon>
    </lineage>
</organism>
<keyword evidence="4" id="KW-1185">Reference proteome</keyword>
<proteinExistence type="predicted"/>
<accession>A0A8T1M2A9</accession>
<dbReference type="GO" id="GO:0005509">
    <property type="term" value="F:calcium ion binding"/>
    <property type="evidence" value="ECO:0007669"/>
    <property type="project" value="InterPro"/>
</dbReference>
<evidence type="ECO:0000259" key="2">
    <source>
        <dbReference type="PROSITE" id="PS50222"/>
    </source>
</evidence>
<evidence type="ECO:0000313" key="3">
    <source>
        <dbReference type="EMBL" id="KAG5442966.1"/>
    </source>
</evidence>
<dbReference type="AlphaFoldDB" id="A0A8T1M2A9"/>
<evidence type="ECO:0000256" key="1">
    <source>
        <dbReference type="ARBA" id="ARBA00022837"/>
    </source>
</evidence>
<dbReference type="InterPro" id="IPR002048">
    <property type="entry name" value="EF_hand_dom"/>
</dbReference>
<feature type="domain" description="EF-hand" evidence="2">
    <location>
        <begin position="3"/>
        <end position="38"/>
    </location>
</feature>
<dbReference type="EMBL" id="NIRI02000056">
    <property type="protein sequence ID" value="KAG5442966.1"/>
    <property type="molecule type" value="Genomic_DNA"/>
</dbReference>
<gene>
    <name evidence="3" type="ORF">CSKR_202690</name>
</gene>
<sequence length="72" mass="8238">MSEATAAVQKLMNEIDTNQDGFVDAQELREYLHKSNYKMSKEQIAELIVRLDKNGDGLLDAKEIAEFIFTMK</sequence>
<dbReference type="Gene3D" id="1.10.238.10">
    <property type="entry name" value="EF-hand"/>
    <property type="match status" value="1"/>
</dbReference>
<feature type="domain" description="EF-hand" evidence="2">
    <location>
        <begin position="39"/>
        <end position="72"/>
    </location>
</feature>
<dbReference type="Proteomes" id="UP000286415">
    <property type="component" value="Unassembled WGS sequence"/>
</dbReference>
<dbReference type="PROSITE" id="PS50222">
    <property type="entry name" value="EF_HAND_2"/>
    <property type="match status" value="2"/>
</dbReference>
<keyword evidence="1" id="KW-0106">Calcium</keyword>
<dbReference type="OrthoDB" id="6275914at2759"/>